<sequence length="374" mass="42952">MPVRVKIRKKLDSFLLDIEFQSESRRIGILGASGCGKSMTLKCIAGIETPDEGRIEAGGRLLFDKEEKVNLRPQKRNVGYLFQNYALFPTMTVEKNIAAGLNGTRREKEVRVREMMIKFQLQGLEKRLPGQLSGGQQQRVALARIMAYEPDVILLDEPFSALDMYLRDRLQQELMEMLADYKGTVVMVSHNRDELYRFSEEMVVIDEGHVAAAGETKELFQNPVSREAARLTGCKNFSRIHRIDAHTAEAADWGVTLHTEREIPEDVRWFGYRAHDFVPVWGERGENMLRFDLESTALLPFERNYYLRPERHGDGGECGGGQPICWFVQREKIEELDSRGMPDHVMFREEKLLFLKDHCEQDSSLECSGRTGMK</sequence>
<keyword evidence="2" id="KW-0547">Nucleotide-binding</keyword>
<evidence type="ECO:0000256" key="3">
    <source>
        <dbReference type="ARBA" id="ARBA00022840"/>
    </source>
</evidence>
<reference evidence="5" key="1">
    <citation type="journal article" date="2021" name="PeerJ">
        <title>Extensive microbial diversity within the chicken gut microbiome revealed by metagenomics and culture.</title>
        <authorList>
            <person name="Gilroy R."/>
            <person name="Ravi A."/>
            <person name="Getino M."/>
            <person name="Pursley I."/>
            <person name="Horton D.L."/>
            <person name="Alikhan N.F."/>
            <person name="Baker D."/>
            <person name="Gharbi K."/>
            <person name="Hall N."/>
            <person name="Watson M."/>
            <person name="Adriaenssens E.M."/>
            <person name="Foster-Nyarko E."/>
            <person name="Jarju S."/>
            <person name="Secka A."/>
            <person name="Antonio M."/>
            <person name="Oren A."/>
            <person name="Chaudhuri R.R."/>
            <person name="La Ragione R."/>
            <person name="Hildebrand F."/>
            <person name="Pallen M.J."/>
        </authorList>
    </citation>
    <scope>NUCLEOTIDE SEQUENCE</scope>
    <source>
        <strain evidence="5">ChiGjej3B3-11674</strain>
    </source>
</reference>
<dbReference type="PROSITE" id="PS50893">
    <property type="entry name" value="ABC_TRANSPORTER_2"/>
    <property type="match status" value="1"/>
</dbReference>
<evidence type="ECO:0000259" key="4">
    <source>
        <dbReference type="PROSITE" id="PS50893"/>
    </source>
</evidence>
<dbReference type="EMBL" id="DWUV01000101">
    <property type="protein sequence ID" value="HJD33947.1"/>
    <property type="molecule type" value="Genomic_DNA"/>
</dbReference>
<evidence type="ECO:0000256" key="2">
    <source>
        <dbReference type="ARBA" id="ARBA00022741"/>
    </source>
</evidence>
<dbReference type="InterPro" id="IPR050093">
    <property type="entry name" value="ABC_SmlMolc_Importer"/>
</dbReference>
<dbReference type="Pfam" id="PF00005">
    <property type="entry name" value="ABC_tran"/>
    <property type="match status" value="1"/>
</dbReference>
<dbReference type="InterPro" id="IPR003439">
    <property type="entry name" value="ABC_transporter-like_ATP-bd"/>
</dbReference>
<organism evidence="5 6">
    <name type="scientific">Candidatus Mediterraneibacter tabaqchaliae</name>
    <dbReference type="NCBI Taxonomy" id="2838689"/>
    <lineage>
        <taxon>Bacteria</taxon>
        <taxon>Bacillati</taxon>
        <taxon>Bacillota</taxon>
        <taxon>Clostridia</taxon>
        <taxon>Lachnospirales</taxon>
        <taxon>Lachnospiraceae</taxon>
        <taxon>Mediterraneibacter</taxon>
    </lineage>
</organism>
<dbReference type="SUPFAM" id="SSF52540">
    <property type="entry name" value="P-loop containing nucleoside triphosphate hydrolases"/>
    <property type="match status" value="1"/>
</dbReference>
<dbReference type="PANTHER" id="PTHR42781">
    <property type="entry name" value="SPERMIDINE/PUTRESCINE IMPORT ATP-BINDING PROTEIN POTA"/>
    <property type="match status" value="1"/>
</dbReference>
<dbReference type="Gene3D" id="3.40.50.300">
    <property type="entry name" value="P-loop containing nucleotide triphosphate hydrolases"/>
    <property type="match status" value="1"/>
</dbReference>
<dbReference type="InterPro" id="IPR017871">
    <property type="entry name" value="ABC_transporter-like_CS"/>
</dbReference>
<comment type="caution">
    <text evidence="5">The sequence shown here is derived from an EMBL/GenBank/DDBJ whole genome shotgun (WGS) entry which is preliminary data.</text>
</comment>
<accession>A0A9D2R327</accession>
<evidence type="ECO:0000256" key="1">
    <source>
        <dbReference type="ARBA" id="ARBA00022448"/>
    </source>
</evidence>
<evidence type="ECO:0000313" key="5">
    <source>
        <dbReference type="EMBL" id="HJD33947.1"/>
    </source>
</evidence>
<dbReference type="SMART" id="SM00382">
    <property type="entry name" value="AAA"/>
    <property type="match status" value="1"/>
</dbReference>
<dbReference type="InterPro" id="IPR027417">
    <property type="entry name" value="P-loop_NTPase"/>
</dbReference>
<feature type="domain" description="ABC transporter" evidence="4">
    <location>
        <begin position="3"/>
        <end position="232"/>
    </location>
</feature>
<dbReference type="PROSITE" id="PS00211">
    <property type="entry name" value="ABC_TRANSPORTER_1"/>
    <property type="match status" value="1"/>
</dbReference>
<evidence type="ECO:0000313" key="6">
    <source>
        <dbReference type="Proteomes" id="UP000823897"/>
    </source>
</evidence>
<dbReference type="GO" id="GO:0016887">
    <property type="term" value="F:ATP hydrolysis activity"/>
    <property type="evidence" value="ECO:0007669"/>
    <property type="project" value="InterPro"/>
</dbReference>
<protein>
    <submittedName>
        <fullName evidence="5">ATP-binding cassette domain-containing protein</fullName>
    </submittedName>
</protein>
<proteinExistence type="predicted"/>
<dbReference type="GO" id="GO:0005524">
    <property type="term" value="F:ATP binding"/>
    <property type="evidence" value="ECO:0007669"/>
    <property type="project" value="UniProtKB-KW"/>
</dbReference>
<dbReference type="InterPro" id="IPR003593">
    <property type="entry name" value="AAA+_ATPase"/>
</dbReference>
<gene>
    <name evidence="5" type="ORF">H9911_05320</name>
</gene>
<dbReference type="AlphaFoldDB" id="A0A9D2R327"/>
<dbReference type="Proteomes" id="UP000823897">
    <property type="component" value="Unassembled WGS sequence"/>
</dbReference>
<dbReference type="PANTHER" id="PTHR42781:SF4">
    <property type="entry name" value="SPERMIDINE_PUTRESCINE IMPORT ATP-BINDING PROTEIN POTA"/>
    <property type="match status" value="1"/>
</dbReference>
<keyword evidence="1" id="KW-0813">Transport</keyword>
<keyword evidence="3 5" id="KW-0067">ATP-binding</keyword>
<reference evidence="5" key="2">
    <citation type="submission" date="2021-04" db="EMBL/GenBank/DDBJ databases">
        <authorList>
            <person name="Gilroy R."/>
        </authorList>
    </citation>
    <scope>NUCLEOTIDE SEQUENCE</scope>
    <source>
        <strain evidence="5">ChiGjej3B3-11674</strain>
    </source>
</reference>
<name>A0A9D2R327_9FIRM</name>